<evidence type="ECO:0000256" key="3">
    <source>
        <dbReference type="SAM" id="Phobius"/>
    </source>
</evidence>
<keyword evidence="3" id="KW-0812">Transmembrane</keyword>
<gene>
    <name evidence="4" type="ORF">AM571_CH03749</name>
</gene>
<feature type="compositionally biased region" description="Gly residues" evidence="2">
    <location>
        <begin position="811"/>
        <end position="820"/>
    </location>
</feature>
<dbReference type="Pfam" id="PF13779">
    <property type="entry name" value="DUF4175"/>
    <property type="match status" value="1"/>
</dbReference>
<feature type="transmembrane region" description="Helical" evidence="3">
    <location>
        <begin position="73"/>
        <end position="93"/>
    </location>
</feature>
<evidence type="ECO:0000313" key="5">
    <source>
        <dbReference type="Proteomes" id="UP000185109"/>
    </source>
</evidence>
<evidence type="ECO:0000256" key="1">
    <source>
        <dbReference type="SAM" id="Coils"/>
    </source>
</evidence>
<dbReference type="EMBL" id="CP017241">
    <property type="protein sequence ID" value="APO76532.1"/>
    <property type="molecule type" value="Genomic_DNA"/>
</dbReference>
<evidence type="ECO:0000313" key="4">
    <source>
        <dbReference type="EMBL" id="APO76532.1"/>
    </source>
</evidence>
<keyword evidence="3" id="KW-1133">Transmembrane helix</keyword>
<feature type="region of interest" description="Disordered" evidence="2">
    <location>
        <begin position="272"/>
        <end position="292"/>
    </location>
</feature>
<proteinExistence type="predicted"/>
<organism evidence="4 5">
    <name type="scientific">Rhizobium etli 8C-3</name>
    <dbReference type="NCBI Taxonomy" id="538025"/>
    <lineage>
        <taxon>Bacteria</taxon>
        <taxon>Pseudomonadati</taxon>
        <taxon>Pseudomonadota</taxon>
        <taxon>Alphaproteobacteria</taxon>
        <taxon>Hyphomicrobiales</taxon>
        <taxon>Rhizobiaceae</taxon>
        <taxon>Rhizobium/Agrobacterium group</taxon>
        <taxon>Rhizobium</taxon>
    </lineage>
</organism>
<feature type="region of interest" description="Disordered" evidence="2">
    <location>
        <begin position="804"/>
        <end position="852"/>
    </location>
</feature>
<sequence>MAETGLTNSPHRHRRGAFALRPSLARLVAVKRFFARLVLVSEQVLPPLVPVLSVIAFYLTASWFGLFRSVPDFMRVGLLIAFGIAFLGALIPFRKLRWPDTAEADRLLEERNGLPHQPVTVQEDEPAFDTPFARALWREHQMRMAKKIAALDTGFPRPDIATHDRFALRAIPALLVVTAFGYSLSTNGGSLTDALQPPVAPAATNPAVRIDAWVTPPSYTSRAPVYLTATGTEQAINVPQFSNLTVRVSGGQTDQKVVFRKESGEVQEIASEAKANQEPDAAPQAKPQTPATPALAAQTHLMKLEENGALLVNGRTWNFNVIPDKAPEIAFDGLPKPSVNGALEIGFTVKDDYGVQEARAEILPMASDPQATPLYPLPDFRLDIPRRNARDAKAVTSKNLTEHPLAGKRVRVTLVAKDAAGQTGRSPPHEMTLPSRPFNEPLAAAVAEERQVFALDTRKMPEAIALNEALTIRPEETIPKLTNYLLLQSAQTRMKLAKGDEQLKDTADYLWDIAIGMEDGDLSLAERNLRNAQQNLADALQRNAPDPEIKKLMDELRKAMNEYMRELAQRMQNAPMQPNQNAQNIIRQQDLERMMDQIENLARSGNRDAAQQMLSELQRMMNNLQAGRPQQGQQQQGDNSQMRQQMDKLGQILRDQQKLMEQTFKLDQQLKDRMQRGDPNMDMNDPLLDQMMPGQDGQPQDQQQGQNGEQGQSPSEQMTEEELRNALKQLRAQQDALGKQLGELQKGLGEMGMKPGPGFGQAQREMEGAGRELGQGRGEPALQGQGRALEALRQGARDMMNQMMQAQQGQQGQGPQGQVGQGNQNGRDPLGRPRRAEGPDFGDQVKVPDEIDVQRAREILDAIREKLGNNPPQEMERRYLERLLDIH</sequence>
<feature type="coiled-coil region" evidence="1">
    <location>
        <begin position="522"/>
        <end position="573"/>
    </location>
</feature>
<reference evidence="4 5" key="1">
    <citation type="submission" date="2016-09" db="EMBL/GenBank/DDBJ databases">
        <title>The complete genome sequences of Rhizobium gallicum, symbiovars gallicum and phaseoli, symbionts associated to common bean (Phaseolus vulgaris).</title>
        <authorList>
            <person name="Bustos P."/>
            <person name="Santamaria R.I."/>
            <person name="Perez-Carrascal O.M."/>
            <person name="Juarez S."/>
            <person name="Lozano L."/>
            <person name="Martinez-Flores I."/>
            <person name="Martinez-Romero E."/>
            <person name="Cevallos M."/>
            <person name="Romero D."/>
            <person name="Davila G."/>
            <person name="Gonzalez V."/>
        </authorList>
    </citation>
    <scope>NUCLEOTIDE SEQUENCE [LARGE SCALE GENOMIC DNA]</scope>
    <source>
        <strain evidence="4 5">8C-3</strain>
    </source>
</reference>
<feature type="region of interest" description="Disordered" evidence="2">
    <location>
        <begin position="747"/>
        <end position="783"/>
    </location>
</feature>
<dbReference type="Proteomes" id="UP000185109">
    <property type="component" value="Chromosome"/>
</dbReference>
<accession>A0A1L5P8X2</accession>
<name>A0A1L5P8X2_RHIET</name>
<dbReference type="InterPro" id="IPR012683">
    <property type="entry name" value="CHP02302_TM"/>
</dbReference>
<dbReference type="RefSeq" id="WP_074062688.1">
    <property type="nucleotide sequence ID" value="NZ_CP017241.1"/>
</dbReference>
<evidence type="ECO:0008006" key="6">
    <source>
        <dbReference type="Google" id="ProtNLM"/>
    </source>
</evidence>
<feature type="compositionally biased region" description="Low complexity" evidence="2">
    <location>
        <begin position="689"/>
        <end position="717"/>
    </location>
</feature>
<dbReference type="NCBIfam" id="TIGR02302">
    <property type="entry name" value="aProt_lowcomp"/>
    <property type="match status" value="1"/>
</dbReference>
<feature type="compositionally biased region" description="Basic and acidic residues" evidence="2">
    <location>
        <begin position="829"/>
        <end position="838"/>
    </location>
</feature>
<feature type="region of interest" description="Disordered" evidence="2">
    <location>
        <begin position="669"/>
        <end position="722"/>
    </location>
</feature>
<feature type="compositionally biased region" description="Low complexity" evidence="2">
    <location>
        <begin position="279"/>
        <end position="292"/>
    </location>
</feature>
<keyword evidence="1" id="KW-0175">Coiled coil</keyword>
<keyword evidence="3" id="KW-0472">Membrane</keyword>
<protein>
    <recommendedName>
        <fullName evidence="6">TIGR02302 family protein</fullName>
    </recommendedName>
</protein>
<feature type="transmembrane region" description="Helical" evidence="3">
    <location>
        <begin position="44"/>
        <end position="67"/>
    </location>
</feature>
<evidence type="ECO:0000256" key="2">
    <source>
        <dbReference type="SAM" id="MobiDB-lite"/>
    </source>
</evidence>
<dbReference type="AlphaFoldDB" id="A0A1L5P8X2"/>